<sequence length="411" mass="45759">VQNKFFIARRFLLTKDKGQFISIVSIVSSIAIAIGIASIIIVLSVMNGFESEIHKRIVNVEPHITIKSTNPVDYNPLENLDLGFIQGKKVVFPSLESKGIMEFNGLTSGVNLKGIDLSNSDGLNAEYYGQLNISELKSSKIIIGKSLAYRMGVNIGDQIIIRIPNFKDFTSITVANSKSYQVIDIVEFGLSKYDATLALLPMNELRISMGSIAALNSWSIRLDNPYQASEYIQRIESAINDDQIVVSDWSNTNKPLFKAIMIEKTIMSVLIFLVVLIAMFNIMVMISMTVDDKEKDIAILRTIGFTSHDISQIFFLQGIMNATVGIVLGIILAFLGLNNLQTIETFISVMFGFDFFPDGLYYISSMPYLIRMGDVVIISISALLISFLSCYLPALKASKQDPVSIIRFYRN</sequence>
<dbReference type="GO" id="GO:0044874">
    <property type="term" value="P:lipoprotein localization to outer membrane"/>
    <property type="evidence" value="ECO:0007669"/>
    <property type="project" value="TreeGrafter"/>
</dbReference>
<evidence type="ECO:0000256" key="1">
    <source>
        <dbReference type="ARBA" id="ARBA00004651"/>
    </source>
</evidence>
<evidence type="ECO:0000313" key="9">
    <source>
        <dbReference type="EMBL" id="SUZ97087.1"/>
    </source>
</evidence>
<feature type="transmembrane region" description="Helical" evidence="6">
    <location>
        <begin position="20"/>
        <end position="46"/>
    </location>
</feature>
<dbReference type="GO" id="GO:0098797">
    <property type="term" value="C:plasma membrane protein complex"/>
    <property type="evidence" value="ECO:0007669"/>
    <property type="project" value="TreeGrafter"/>
</dbReference>
<dbReference type="InterPro" id="IPR051447">
    <property type="entry name" value="Lipoprotein-release_system"/>
</dbReference>
<evidence type="ECO:0000256" key="5">
    <source>
        <dbReference type="ARBA" id="ARBA00023136"/>
    </source>
</evidence>
<accession>A0A381S4D1</accession>
<dbReference type="InterPro" id="IPR025857">
    <property type="entry name" value="MacB_PCD"/>
</dbReference>
<dbReference type="PANTHER" id="PTHR30489">
    <property type="entry name" value="LIPOPROTEIN-RELEASING SYSTEM TRANSMEMBRANE PROTEIN LOLE"/>
    <property type="match status" value="1"/>
</dbReference>
<keyword evidence="4 6" id="KW-1133">Transmembrane helix</keyword>
<evidence type="ECO:0000256" key="4">
    <source>
        <dbReference type="ARBA" id="ARBA00022989"/>
    </source>
</evidence>
<evidence type="ECO:0000259" key="7">
    <source>
        <dbReference type="Pfam" id="PF02687"/>
    </source>
</evidence>
<evidence type="ECO:0000256" key="6">
    <source>
        <dbReference type="SAM" id="Phobius"/>
    </source>
</evidence>
<evidence type="ECO:0000259" key="8">
    <source>
        <dbReference type="Pfam" id="PF12704"/>
    </source>
</evidence>
<comment type="subcellular location">
    <subcellularLocation>
        <location evidence="1">Cell membrane</location>
        <topology evidence="1">Multi-pass membrane protein</topology>
    </subcellularLocation>
</comment>
<dbReference type="Pfam" id="PF02687">
    <property type="entry name" value="FtsX"/>
    <property type="match status" value="1"/>
</dbReference>
<name>A0A381S4D1_9ZZZZ</name>
<evidence type="ECO:0000256" key="3">
    <source>
        <dbReference type="ARBA" id="ARBA00022692"/>
    </source>
</evidence>
<dbReference type="PANTHER" id="PTHR30489:SF0">
    <property type="entry name" value="LIPOPROTEIN-RELEASING SYSTEM TRANSMEMBRANE PROTEIN LOLE"/>
    <property type="match status" value="1"/>
</dbReference>
<keyword evidence="5 6" id="KW-0472">Membrane</keyword>
<feature type="transmembrane region" description="Helical" evidence="6">
    <location>
        <begin position="375"/>
        <end position="395"/>
    </location>
</feature>
<feature type="transmembrane region" description="Helical" evidence="6">
    <location>
        <begin position="266"/>
        <end position="290"/>
    </location>
</feature>
<keyword evidence="2" id="KW-1003">Cell membrane</keyword>
<keyword evidence="3 6" id="KW-0812">Transmembrane</keyword>
<organism evidence="9">
    <name type="scientific">marine metagenome</name>
    <dbReference type="NCBI Taxonomy" id="408172"/>
    <lineage>
        <taxon>unclassified sequences</taxon>
        <taxon>metagenomes</taxon>
        <taxon>ecological metagenomes</taxon>
    </lineage>
</organism>
<dbReference type="EMBL" id="UINC01002476">
    <property type="protein sequence ID" value="SUZ97087.1"/>
    <property type="molecule type" value="Genomic_DNA"/>
</dbReference>
<dbReference type="AlphaFoldDB" id="A0A381S4D1"/>
<feature type="non-terminal residue" evidence="9">
    <location>
        <position position="1"/>
    </location>
</feature>
<gene>
    <name evidence="9" type="ORF">METZ01_LOCUS49941</name>
</gene>
<evidence type="ECO:0000256" key="2">
    <source>
        <dbReference type="ARBA" id="ARBA00022475"/>
    </source>
</evidence>
<protein>
    <recommendedName>
        <fullName evidence="10">ABC3 transporter permease protein domain-containing protein</fullName>
    </recommendedName>
</protein>
<reference evidence="9" key="1">
    <citation type="submission" date="2018-05" db="EMBL/GenBank/DDBJ databases">
        <authorList>
            <person name="Lanie J.A."/>
            <person name="Ng W.-L."/>
            <person name="Kazmierczak K.M."/>
            <person name="Andrzejewski T.M."/>
            <person name="Davidsen T.M."/>
            <person name="Wayne K.J."/>
            <person name="Tettelin H."/>
            <person name="Glass J.I."/>
            <person name="Rusch D."/>
            <person name="Podicherti R."/>
            <person name="Tsui H.-C.T."/>
            <person name="Winkler M.E."/>
        </authorList>
    </citation>
    <scope>NUCLEOTIDE SEQUENCE</scope>
</reference>
<feature type="transmembrane region" description="Helical" evidence="6">
    <location>
        <begin position="310"/>
        <end position="334"/>
    </location>
</feature>
<dbReference type="Pfam" id="PF12704">
    <property type="entry name" value="MacB_PCD"/>
    <property type="match status" value="1"/>
</dbReference>
<feature type="domain" description="MacB-like periplasmic core" evidence="8">
    <location>
        <begin position="25"/>
        <end position="237"/>
    </location>
</feature>
<feature type="domain" description="ABC3 transporter permease C-terminal" evidence="7">
    <location>
        <begin position="269"/>
        <end position="402"/>
    </location>
</feature>
<evidence type="ECO:0008006" key="10">
    <source>
        <dbReference type="Google" id="ProtNLM"/>
    </source>
</evidence>
<dbReference type="InterPro" id="IPR003838">
    <property type="entry name" value="ABC3_permease_C"/>
</dbReference>
<proteinExistence type="predicted"/>